<evidence type="ECO:0000256" key="3">
    <source>
        <dbReference type="ARBA" id="ARBA00022801"/>
    </source>
</evidence>
<keyword evidence="8" id="KW-1185">Reference proteome</keyword>
<dbReference type="SMART" id="SM00670">
    <property type="entry name" value="PINc"/>
    <property type="match status" value="1"/>
</dbReference>
<accession>A0A3G1KXD3</accession>
<dbReference type="CDD" id="cd09877">
    <property type="entry name" value="PIN_YacL-like"/>
    <property type="match status" value="1"/>
</dbReference>
<dbReference type="Pfam" id="PF01850">
    <property type="entry name" value="PIN"/>
    <property type="match status" value="1"/>
</dbReference>
<dbReference type="PANTHER" id="PTHR11603">
    <property type="entry name" value="AAA FAMILY ATPASE"/>
    <property type="match status" value="1"/>
</dbReference>
<evidence type="ECO:0000256" key="4">
    <source>
        <dbReference type="ARBA" id="ARBA00022842"/>
    </source>
</evidence>
<dbReference type="PANTHER" id="PTHR11603:SF147">
    <property type="entry name" value="MEMBRANE PROTEIN"/>
    <property type="match status" value="1"/>
</dbReference>
<evidence type="ECO:0000259" key="6">
    <source>
        <dbReference type="PROSITE" id="PS50926"/>
    </source>
</evidence>
<proteinExistence type="predicted"/>
<organism evidence="7 8">
    <name type="scientific">Formimonas warabiya</name>
    <dbReference type="NCBI Taxonomy" id="1761012"/>
    <lineage>
        <taxon>Bacteria</taxon>
        <taxon>Bacillati</taxon>
        <taxon>Bacillota</taxon>
        <taxon>Clostridia</taxon>
        <taxon>Eubacteriales</taxon>
        <taxon>Peptococcaceae</taxon>
        <taxon>Candidatus Formimonas</taxon>
    </lineage>
</organism>
<dbReference type="InterPro" id="IPR029060">
    <property type="entry name" value="PIN-like_dom_sf"/>
</dbReference>
<feature type="transmembrane region" description="Helical" evidence="5">
    <location>
        <begin position="7"/>
        <end position="30"/>
    </location>
</feature>
<evidence type="ECO:0000256" key="2">
    <source>
        <dbReference type="ARBA" id="ARBA00022722"/>
    </source>
</evidence>
<name>A0A3G1KXD3_FORW1</name>
<keyword evidence="5" id="KW-0472">Membrane</keyword>
<dbReference type="InterPro" id="IPR002716">
    <property type="entry name" value="PIN_dom"/>
</dbReference>
<reference evidence="7 8" key="1">
    <citation type="submission" date="2016-10" db="EMBL/GenBank/DDBJ databases">
        <title>Complete Genome Sequence of Peptococcaceae strain DCMF.</title>
        <authorList>
            <person name="Edwards R.J."/>
            <person name="Holland S.I."/>
            <person name="Deshpande N.P."/>
            <person name="Wong Y.K."/>
            <person name="Ertan H."/>
            <person name="Manefield M."/>
            <person name="Russell T.L."/>
            <person name="Lee M.J."/>
        </authorList>
    </citation>
    <scope>NUCLEOTIDE SEQUENCE [LARGE SCALE GENOMIC DNA]</scope>
    <source>
        <strain evidence="7 8">DCMF</strain>
    </source>
</reference>
<feature type="transmembrane region" description="Helical" evidence="5">
    <location>
        <begin position="83"/>
        <end position="101"/>
    </location>
</feature>
<dbReference type="EMBL" id="CP017634">
    <property type="protein sequence ID" value="ATW27080.1"/>
    <property type="molecule type" value="Genomic_DNA"/>
</dbReference>
<dbReference type="GO" id="GO:0004518">
    <property type="term" value="F:nuclease activity"/>
    <property type="evidence" value="ECO:0007669"/>
    <property type="project" value="UniProtKB-KW"/>
</dbReference>
<dbReference type="GO" id="GO:0016787">
    <property type="term" value="F:hydrolase activity"/>
    <property type="evidence" value="ECO:0007669"/>
    <property type="project" value="UniProtKB-KW"/>
</dbReference>
<dbReference type="SUPFAM" id="SSF88723">
    <property type="entry name" value="PIN domain-like"/>
    <property type="match status" value="1"/>
</dbReference>
<dbReference type="InterPro" id="IPR052041">
    <property type="entry name" value="Nucleic_acid_metab_PIN/TRAM"/>
</dbReference>
<dbReference type="RefSeq" id="WP_214658809.1">
    <property type="nucleotide sequence ID" value="NZ_CP017634.1"/>
</dbReference>
<dbReference type="KEGG" id="fwa:DCMF_22055"/>
<gene>
    <name evidence="7" type="ORF">DCMF_22055</name>
</gene>
<dbReference type="InterPro" id="IPR002792">
    <property type="entry name" value="TRAM_dom"/>
</dbReference>
<feature type="transmembrane region" description="Helical" evidence="5">
    <location>
        <begin position="42"/>
        <end position="62"/>
    </location>
</feature>
<dbReference type="Gene3D" id="3.40.50.1010">
    <property type="entry name" value="5'-nuclease"/>
    <property type="match status" value="1"/>
</dbReference>
<dbReference type="AlphaFoldDB" id="A0A3G1KXD3"/>
<keyword evidence="2" id="KW-0540">Nuclease</keyword>
<evidence type="ECO:0000313" key="7">
    <source>
        <dbReference type="EMBL" id="ATW27080.1"/>
    </source>
</evidence>
<keyword evidence="5" id="KW-0812">Transmembrane</keyword>
<feature type="transmembrane region" description="Helical" evidence="5">
    <location>
        <begin position="113"/>
        <end position="131"/>
    </location>
</feature>
<evidence type="ECO:0000256" key="5">
    <source>
        <dbReference type="SAM" id="Phobius"/>
    </source>
</evidence>
<evidence type="ECO:0000313" key="8">
    <source>
        <dbReference type="Proteomes" id="UP000323521"/>
    </source>
</evidence>
<protein>
    <submittedName>
        <fullName evidence="7">Twitching motility protein PilT</fullName>
    </submittedName>
</protein>
<dbReference type="PROSITE" id="PS50926">
    <property type="entry name" value="TRAM"/>
    <property type="match status" value="1"/>
</dbReference>
<keyword evidence="3" id="KW-0378">Hydrolase</keyword>
<keyword evidence="5" id="KW-1133">Transmembrane helix</keyword>
<dbReference type="Proteomes" id="UP000323521">
    <property type="component" value="Chromosome"/>
</dbReference>
<evidence type="ECO:0000256" key="1">
    <source>
        <dbReference type="ARBA" id="ARBA00001946"/>
    </source>
</evidence>
<keyword evidence="4" id="KW-0460">Magnesium</keyword>
<feature type="domain" description="TRAM" evidence="6">
    <location>
        <begin position="294"/>
        <end position="355"/>
    </location>
</feature>
<comment type="cofactor">
    <cofactor evidence="1">
        <name>Mg(2+)</name>
        <dbReference type="ChEBI" id="CHEBI:18420"/>
    </cofactor>
</comment>
<sequence>MLRKFIQAFIGIATAVGGFFLSRFLIDYFLVSPSDEIRWSTISFSVVLSLLIGLSIAPKIMVGVQRFTNWFLTQLFKIPVQDIAGGAVGLIIGLFIANQFGSSVARIKYVGPYLSLTGSLFLGYVGLSVGVKKRDELLSFLTNVMRFSGKDKEKASKTETKKIIPGKILDTSVIIDGRISDIYKTGFVEGTLVIPNFVLEELRHIADSSDLLKRNRGRRGLDILNKLRQEFDLMIEIVDKDYEDITEVDSKLVRLAQETNGYIITNDYNLNKVAQLQGVVVLNINELANAVKPVVLPGEEMIVRVIKDGKEMGQGIGYLDDGTMIVVENGKKYMGQTIGVVVTSVLQTAAGRMIFGRPKQLDKKMGMIHELDSRGEYQCLT</sequence>